<comment type="similarity">
    <text evidence="2">Belongs to the UPF0382 family.</text>
</comment>
<dbReference type="GO" id="GO:0005886">
    <property type="term" value="C:plasma membrane"/>
    <property type="evidence" value="ECO:0007669"/>
    <property type="project" value="TreeGrafter"/>
</dbReference>
<evidence type="ECO:0000256" key="1">
    <source>
        <dbReference type="ARBA" id="ARBA00004141"/>
    </source>
</evidence>
<dbReference type="KEGG" id="bvo:Pan97_41210"/>
<sequence length="157" mass="16455" precursor="true">MAKFVLFLGVLFGATAVVAGAMEHAVRGMIVSDVSGADAMVAGDELSDPAPNAEVAKRLSQYETGVKYHMYHGLALIGLGVVMAISARGQVLGFVAALSLVLGVALFSGTLYLISALGMTQLTMIVPVGGSIMILGWILFLITVLLFEPLVDREDLE</sequence>
<feature type="chain" id="PRO_5022000356" description="DUF423 domain-containing protein" evidence="7">
    <location>
        <begin position="20"/>
        <end position="157"/>
    </location>
</feature>
<feature type="signal peptide" evidence="7">
    <location>
        <begin position="1"/>
        <end position="19"/>
    </location>
</feature>
<name>A0A518CCW6_9BACT</name>
<keyword evidence="3 6" id="KW-0812">Transmembrane</keyword>
<organism evidence="8 9">
    <name type="scientific">Bremerella volcania</name>
    <dbReference type="NCBI Taxonomy" id="2527984"/>
    <lineage>
        <taxon>Bacteria</taxon>
        <taxon>Pseudomonadati</taxon>
        <taxon>Planctomycetota</taxon>
        <taxon>Planctomycetia</taxon>
        <taxon>Pirellulales</taxon>
        <taxon>Pirellulaceae</taxon>
        <taxon>Bremerella</taxon>
    </lineage>
</organism>
<keyword evidence="5 6" id="KW-0472">Membrane</keyword>
<evidence type="ECO:0000313" key="9">
    <source>
        <dbReference type="Proteomes" id="UP000318626"/>
    </source>
</evidence>
<evidence type="ECO:0000313" key="8">
    <source>
        <dbReference type="EMBL" id="QDU77061.1"/>
    </source>
</evidence>
<keyword evidence="4 6" id="KW-1133">Transmembrane helix</keyword>
<dbReference type="AlphaFoldDB" id="A0A518CCW6"/>
<evidence type="ECO:0008006" key="10">
    <source>
        <dbReference type="Google" id="ProtNLM"/>
    </source>
</evidence>
<dbReference type="Proteomes" id="UP000318626">
    <property type="component" value="Chromosome"/>
</dbReference>
<feature type="transmembrane region" description="Helical" evidence="6">
    <location>
        <begin position="68"/>
        <end position="87"/>
    </location>
</feature>
<dbReference type="Pfam" id="PF04241">
    <property type="entry name" value="DUF423"/>
    <property type="match status" value="1"/>
</dbReference>
<reference evidence="9" key="1">
    <citation type="submission" date="2019-02" db="EMBL/GenBank/DDBJ databases">
        <title>Deep-cultivation of Planctomycetes and their phenomic and genomic characterization uncovers novel biology.</title>
        <authorList>
            <person name="Wiegand S."/>
            <person name="Jogler M."/>
            <person name="Boedeker C."/>
            <person name="Pinto D."/>
            <person name="Vollmers J."/>
            <person name="Rivas-Marin E."/>
            <person name="Kohn T."/>
            <person name="Peeters S.H."/>
            <person name="Heuer A."/>
            <person name="Rast P."/>
            <person name="Oberbeckmann S."/>
            <person name="Bunk B."/>
            <person name="Jeske O."/>
            <person name="Meyerdierks A."/>
            <person name="Storesund J.E."/>
            <person name="Kallscheuer N."/>
            <person name="Luecker S."/>
            <person name="Lage O.M."/>
            <person name="Pohl T."/>
            <person name="Merkel B.J."/>
            <person name="Hornburger P."/>
            <person name="Mueller R.-W."/>
            <person name="Bruemmer F."/>
            <person name="Labrenz M."/>
            <person name="Spormann A.M."/>
            <person name="Op den Camp H."/>
            <person name="Overmann J."/>
            <person name="Amann R."/>
            <person name="Jetten M.S.M."/>
            <person name="Mascher T."/>
            <person name="Medema M.H."/>
            <person name="Devos D.P."/>
            <person name="Kaster A.-K."/>
            <person name="Ovreas L."/>
            <person name="Rohde M."/>
            <person name="Galperin M.Y."/>
            <person name="Jogler C."/>
        </authorList>
    </citation>
    <scope>NUCLEOTIDE SEQUENCE [LARGE SCALE GENOMIC DNA]</scope>
    <source>
        <strain evidence="9">Pan97</strain>
    </source>
</reference>
<evidence type="ECO:0000256" key="3">
    <source>
        <dbReference type="ARBA" id="ARBA00022692"/>
    </source>
</evidence>
<evidence type="ECO:0000256" key="6">
    <source>
        <dbReference type="SAM" id="Phobius"/>
    </source>
</evidence>
<dbReference type="EMBL" id="CP036289">
    <property type="protein sequence ID" value="QDU77061.1"/>
    <property type="molecule type" value="Genomic_DNA"/>
</dbReference>
<feature type="transmembrane region" description="Helical" evidence="6">
    <location>
        <begin position="124"/>
        <end position="147"/>
    </location>
</feature>
<evidence type="ECO:0000256" key="7">
    <source>
        <dbReference type="SAM" id="SignalP"/>
    </source>
</evidence>
<proteinExistence type="inferred from homology"/>
<gene>
    <name evidence="8" type="ORF">Pan97_41210</name>
</gene>
<evidence type="ECO:0000256" key="4">
    <source>
        <dbReference type="ARBA" id="ARBA00022989"/>
    </source>
</evidence>
<accession>A0A518CCW6</accession>
<evidence type="ECO:0000256" key="2">
    <source>
        <dbReference type="ARBA" id="ARBA00009694"/>
    </source>
</evidence>
<dbReference type="PANTHER" id="PTHR43461">
    <property type="entry name" value="TRANSMEMBRANE PROTEIN 256"/>
    <property type="match status" value="1"/>
</dbReference>
<dbReference type="InterPro" id="IPR006696">
    <property type="entry name" value="DUF423"/>
</dbReference>
<protein>
    <recommendedName>
        <fullName evidence="10">DUF423 domain-containing protein</fullName>
    </recommendedName>
</protein>
<comment type="subcellular location">
    <subcellularLocation>
        <location evidence="1">Membrane</location>
        <topology evidence="1">Multi-pass membrane protein</topology>
    </subcellularLocation>
</comment>
<dbReference type="RefSeq" id="WP_144975676.1">
    <property type="nucleotide sequence ID" value="NZ_CP036289.1"/>
</dbReference>
<dbReference type="OrthoDB" id="9802121at2"/>
<feature type="transmembrane region" description="Helical" evidence="6">
    <location>
        <begin position="94"/>
        <end position="118"/>
    </location>
</feature>
<keyword evidence="9" id="KW-1185">Reference proteome</keyword>
<keyword evidence="7" id="KW-0732">Signal</keyword>
<evidence type="ECO:0000256" key="5">
    <source>
        <dbReference type="ARBA" id="ARBA00023136"/>
    </source>
</evidence>
<dbReference type="PANTHER" id="PTHR43461:SF1">
    <property type="entry name" value="TRANSMEMBRANE PROTEIN 256"/>
    <property type="match status" value="1"/>
</dbReference>